<protein>
    <submittedName>
        <fullName evidence="1">Uncharacterized protein</fullName>
    </submittedName>
</protein>
<dbReference type="Proteomes" id="UP001151760">
    <property type="component" value="Unassembled WGS sequence"/>
</dbReference>
<evidence type="ECO:0000313" key="1">
    <source>
        <dbReference type="EMBL" id="GJS97549.1"/>
    </source>
</evidence>
<name>A0ABQ5A4I7_9ASTR</name>
<organism evidence="1 2">
    <name type="scientific">Tanacetum coccineum</name>
    <dbReference type="NCBI Taxonomy" id="301880"/>
    <lineage>
        <taxon>Eukaryota</taxon>
        <taxon>Viridiplantae</taxon>
        <taxon>Streptophyta</taxon>
        <taxon>Embryophyta</taxon>
        <taxon>Tracheophyta</taxon>
        <taxon>Spermatophyta</taxon>
        <taxon>Magnoliopsida</taxon>
        <taxon>eudicotyledons</taxon>
        <taxon>Gunneridae</taxon>
        <taxon>Pentapetalae</taxon>
        <taxon>asterids</taxon>
        <taxon>campanulids</taxon>
        <taxon>Asterales</taxon>
        <taxon>Asteraceae</taxon>
        <taxon>Asteroideae</taxon>
        <taxon>Anthemideae</taxon>
        <taxon>Anthemidinae</taxon>
        <taxon>Tanacetum</taxon>
    </lineage>
</organism>
<evidence type="ECO:0000313" key="2">
    <source>
        <dbReference type="Proteomes" id="UP001151760"/>
    </source>
</evidence>
<keyword evidence="2" id="KW-1185">Reference proteome</keyword>
<gene>
    <name evidence="1" type="ORF">Tco_0804517</name>
</gene>
<dbReference type="EMBL" id="BQNB010011972">
    <property type="protein sequence ID" value="GJS97549.1"/>
    <property type="molecule type" value="Genomic_DNA"/>
</dbReference>
<sequence>MGGNQEVEFDLRHIRWSDQQAIAGWKLAAASWDTLLLDIVSCFYPGRKLWGVGLSVEKIMTRNHVFEFRLHQMRECWVWKILGLKNQDNRNRNQDSSRRTVNVEEISSKAMLAIDGAGFDWSHGTDN</sequence>
<reference evidence="1" key="1">
    <citation type="journal article" date="2022" name="Int. J. Mol. Sci.">
        <title>Draft Genome of Tanacetum Coccineum: Genomic Comparison of Closely Related Tanacetum-Family Plants.</title>
        <authorList>
            <person name="Yamashiro T."/>
            <person name="Shiraishi A."/>
            <person name="Nakayama K."/>
            <person name="Satake H."/>
        </authorList>
    </citation>
    <scope>NUCLEOTIDE SEQUENCE</scope>
</reference>
<accession>A0ABQ5A4I7</accession>
<comment type="caution">
    <text evidence="1">The sequence shown here is derived from an EMBL/GenBank/DDBJ whole genome shotgun (WGS) entry which is preliminary data.</text>
</comment>
<reference evidence="1" key="2">
    <citation type="submission" date="2022-01" db="EMBL/GenBank/DDBJ databases">
        <authorList>
            <person name="Yamashiro T."/>
            <person name="Shiraishi A."/>
            <person name="Satake H."/>
            <person name="Nakayama K."/>
        </authorList>
    </citation>
    <scope>NUCLEOTIDE SEQUENCE</scope>
</reference>
<proteinExistence type="predicted"/>